<protein>
    <submittedName>
        <fullName evidence="1">Transcriptional regulator</fullName>
    </submittedName>
</protein>
<keyword evidence="2" id="KW-1185">Reference proteome</keyword>
<gene>
    <name evidence="1" type="ORF">LFP01_00049</name>
</gene>
<dbReference type="Proteomes" id="UP001487040">
    <property type="component" value="Segment"/>
</dbReference>
<dbReference type="EMBL" id="OR048821">
    <property type="protein sequence ID" value="WIU42499.1"/>
    <property type="molecule type" value="Genomic_DNA"/>
</dbReference>
<name>A0AAX3XGY4_9CAUD</name>
<evidence type="ECO:0000313" key="2">
    <source>
        <dbReference type="Proteomes" id="UP001487040"/>
    </source>
</evidence>
<organism evidence="1 2">
    <name type="scientific">Lactobacillus phage LFP01</name>
    <dbReference type="NCBI Taxonomy" id="3051505"/>
    <lineage>
        <taxon>Viruses</taxon>
        <taxon>Duplodnaviria</taxon>
        <taxon>Heunggongvirae</taxon>
        <taxon>Uroviricota</taxon>
        <taxon>Caudoviricetes</taxon>
    </lineage>
</organism>
<evidence type="ECO:0000313" key="1">
    <source>
        <dbReference type="EMBL" id="WIU42499.1"/>
    </source>
</evidence>
<accession>A0AAX3XGY4</accession>
<sequence>MELLPEYDEEQTAQAVADFFLNDDPDHPHNYQRIKTQYMALRSISSPTGDITGVHGSLSNRTEEKWINGVIYKQALACIDHAISSCPLQSRIIMKHRFIDGELQWQVKKEAKIGGNDQYPMAEKRACREFADIMQKYRVVYGVEELIPDMLVTGN</sequence>
<proteinExistence type="predicted"/>
<reference evidence="1 2" key="1">
    <citation type="submission" date="2023-05" db="EMBL/GenBank/DDBJ databases">
        <authorList>
            <person name="Wen Q.N."/>
        </authorList>
    </citation>
    <scope>NUCLEOTIDE SEQUENCE [LARGE SCALE GENOMIC DNA]</scope>
</reference>